<reference evidence="1 4" key="1">
    <citation type="submission" date="2023-07" db="EMBL/GenBank/DDBJ databases">
        <authorList>
            <person name="Peeters C."/>
        </authorList>
    </citation>
    <scope>NUCLEOTIDE SEQUENCE</scope>
    <source>
        <strain evidence="2 4">LMG 18095</strain>
        <strain evidence="1">R-77560</strain>
    </source>
</reference>
<dbReference type="Proteomes" id="UP001189756">
    <property type="component" value="Unassembled WGS sequence"/>
</dbReference>
<name>A0AAD2F1Y4_9RALS</name>
<keyword evidence="4" id="KW-1185">Reference proteome</keyword>
<evidence type="ECO:0000313" key="2">
    <source>
        <dbReference type="EMBL" id="CAJ0806001.1"/>
    </source>
</evidence>
<dbReference type="EMBL" id="CATZAZ010000006">
    <property type="protein sequence ID" value="CAJ0795975.1"/>
    <property type="molecule type" value="Genomic_DNA"/>
</dbReference>
<evidence type="ECO:0000313" key="4">
    <source>
        <dbReference type="Proteomes" id="UP001189773"/>
    </source>
</evidence>
<proteinExistence type="predicted"/>
<dbReference type="AlphaFoldDB" id="A0AAD2F1Y4"/>
<sequence>MSSENGGKFSHALVLGAGMEPVLLNHVDHVGGVATGLNAIGHAIIEARFAGLRSFVVQGVGPVWQWRTDTPEGVYFALLCDRAKRGKTLPSVEKVMEVLLPLRNVSGGGAK</sequence>
<evidence type="ECO:0000313" key="3">
    <source>
        <dbReference type="Proteomes" id="UP001189756"/>
    </source>
</evidence>
<evidence type="ECO:0000313" key="1">
    <source>
        <dbReference type="EMBL" id="CAJ0795975.1"/>
    </source>
</evidence>
<organism evidence="1 3">
    <name type="scientific">Ralstonia thomasii</name>
    <dbReference type="NCBI Taxonomy" id="3058596"/>
    <lineage>
        <taxon>Bacteria</taxon>
        <taxon>Pseudomonadati</taxon>
        <taxon>Pseudomonadota</taxon>
        <taxon>Betaproteobacteria</taxon>
        <taxon>Burkholderiales</taxon>
        <taxon>Burkholderiaceae</taxon>
        <taxon>Ralstonia</taxon>
    </lineage>
</organism>
<comment type="caution">
    <text evidence="1">The sequence shown here is derived from an EMBL/GenBank/DDBJ whole genome shotgun (WGS) entry which is preliminary data.</text>
</comment>
<gene>
    <name evidence="2" type="ORF">LMG18095_04361</name>
    <name evidence="1" type="ORF">R77560_02806</name>
</gene>
<protein>
    <submittedName>
        <fullName evidence="1">Uncharacterized protein</fullName>
    </submittedName>
</protein>
<dbReference type="EMBL" id="CATZAR010000020">
    <property type="protein sequence ID" value="CAJ0806001.1"/>
    <property type="molecule type" value="Genomic_DNA"/>
</dbReference>
<dbReference type="Proteomes" id="UP001189773">
    <property type="component" value="Unassembled WGS sequence"/>
</dbReference>
<accession>A0AAD2F1Y4</accession>